<accession>A0AAE3GDD3</accession>
<dbReference type="GO" id="GO:0046983">
    <property type="term" value="F:protein dimerization activity"/>
    <property type="evidence" value="ECO:0007669"/>
    <property type="project" value="InterPro"/>
</dbReference>
<evidence type="ECO:0000256" key="8">
    <source>
        <dbReference type="ARBA" id="ARBA00023136"/>
    </source>
</evidence>
<keyword evidence="5 11" id="KW-0418">Kinase</keyword>
<dbReference type="GO" id="GO:0005886">
    <property type="term" value="C:plasma membrane"/>
    <property type="evidence" value="ECO:0007669"/>
    <property type="project" value="UniProtKB-SubCell"/>
</dbReference>
<dbReference type="Gene3D" id="3.30.565.10">
    <property type="entry name" value="Histidine kinase-like ATPase, C-terminal domain"/>
    <property type="match status" value="1"/>
</dbReference>
<dbReference type="AlphaFoldDB" id="A0AAE3GDD3"/>
<keyword evidence="12" id="KW-1185">Reference proteome</keyword>
<keyword evidence="4" id="KW-0812">Transmembrane</keyword>
<evidence type="ECO:0000256" key="2">
    <source>
        <dbReference type="ARBA" id="ARBA00022475"/>
    </source>
</evidence>
<dbReference type="PANTHER" id="PTHR24421:SF37">
    <property type="entry name" value="SENSOR HISTIDINE KINASE NARS"/>
    <property type="match status" value="1"/>
</dbReference>
<evidence type="ECO:0000256" key="7">
    <source>
        <dbReference type="ARBA" id="ARBA00023012"/>
    </source>
</evidence>
<gene>
    <name evidence="11" type="ORF">LX83_000923</name>
</gene>
<dbReference type="Pfam" id="PF02518">
    <property type="entry name" value="HATPase_c"/>
    <property type="match status" value="1"/>
</dbReference>
<evidence type="ECO:0000256" key="1">
    <source>
        <dbReference type="ARBA" id="ARBA00004651"/>
    </source>
</evidence>
<dbReference type="GO" id="GO:0000155">
    <property type="term" value="F:phosphorelay sensor kinase activity"/>
    <property type="evidence" value="ECO:0007669"/>
    <property type="project" value="InterPro"/>
</dbReference>
<dbReference type="EMBL" id="JAMTCK010000002">
    <property type="protein sequence ID" value="MCP2164083.1"/>
    <property type="molecule type" value="Genomic_DNA"/>
</dbReference>
<dbReference type="InterPro" id="IPR003594">
    <property type="entry name" value="HATPase_dom"/>
</dbReference>
<dbReference type="InterPro" id="IPR050482">
    <property type="entry name" value="Sensor_HK_TwoCompSys"/>
</dbReference>
<evidence type="ECO:0000256" key="3">
    <source>
        <dbReference type="ARBA" id="ARBA00022679"/>
    </source>
</evidence>
<keyword evidence="6" id="KW-1133">Transmembrane helix</keyword>
<evidence type="ECO:0000256" key="4">
    <source>
        <dbReference type="ARBA" id="ARBA00022692"/>
    </source>
</evidence>
<evidence type="ECO:0000313" key="12">
    <source>
        <dbReference type="Proteomes" id="UP001206128"/>
    </source>
</evidence>
<dbReference type="Proteomes" id="UP001206128">
    <property type="component" value="Unassembled WGS sequence"/>
</dbReference>
<keyword evidence="7" id="KW-0902">Two-component regulatory system</keyword>
<dbReference type="CDD" id="cd16917">
    <property type="entry name" value="HATPase_UhpB-NarQ-NarX-like"/>
    <property type="match status" value="1"/>
</dbReference>
<dbReference type="Gene3D" id="1.20.5.1930">
    <property type="match status" value="1"/>
</dbReference>
<comment type="subcellular location">
    <subcellularLocation>
        <location evidence="1">Cell membrane</location>
        <topology evidence="1">Multi-pass membrane protein</topology>
    </subcellularLocation>
</comment>
<comment type="caution">
    <text evidence="11">The sequence shown here is derived from an EMBL/GenBank/DDBJ whole genome shotgun (WGS) entry which is preliminary data.</text>
</comment>
<protein>
    <submittedName>
        <fullName evidence="11">Signal transduction histidine kinase</fullName>
    </submittedName>
</protein>
<evidence type="ECO:0000256" key="6">
    <source>
        <dbReference type="ARBA" id="ARBA00022989"/>
    </source>
</evidence>
<evidence type="ECO:0000259" key="9">
    <source>
        <dbReference type="Pfam" id="PF02518"/>
    </source>
</evidence>
<evidence type="ECO:0000256" key="5">
    <source>
        <dbReference type="ARBA" id="ARBA00022777"/>
    </source>
</evidence>
<keyword evidence="2" id="KW-1003">Cell membrane</keyword>
<dbReference type="PANTHER" id="PTHR24421">
    <property type="entry name" value="NITRATE/NITRITE SENSOR PROTEIN NARX-RELATED"/>
    <property type="match status" value="1"/>
</dbReference>
<name>A0AAE3GDD3_9PSEU</name>
<evidence type="ECO:0000259" key="10">
    <source>
        <dbReference type="Pfam" id="PF07730"/>
    </source>
</evidence>
<evidence type="ECO:0000313" key="11">
    <source>
        <dbReference type="EMBL" id="MCP2164083.1"/>
    </source>
</evidence>
<dbReference type="InterPro" id="IPR011712">
    <property type="entry name" value="Sig_transdc_His_kin_sub3_dim/P"/>
</dbReference>
<organism evidence="11 12">
    <name type="scientific">Goodfellowiella coeruleoviolacea</name>
    <dbReference type="NCBI Taxonomy" id="334858"/>
    <lineage>
        <taxon>Bacteria</taxon>
        <taxon>Bacillati</taxon>
        <taxon>Actinomycetota</taxon>
        <taxon>Actinomycetes</taxon>
        <taxon>Pseudonocardiales</taxon>
        <taxon>Pseudonocardiaceae</taxon>
        <taxon>Goodfellowiella</taxon>
    </lineage>
</organism>
<feature type="domain" description="Signal transduction histidine kinase subgroup 3 dimerisation and phosphoacceptor" evidence="10">
    <location>
        <begin position="170"/>
        <end position="231"/>
    </location>
</feature>
<keyword evidence="8" id="KW-0472">Membrane</keyword>
<dbReference type="SUPFAM" id="SSF55874">
    <property type="entry name" value="ATPase domain of HSP90 chaperone/DNA topoisomerase II/histidine kinase"/>
    <property type="match status" value="1"/>
</dbReference>
<proteinExistence type="predicted"/>
<sequence>MVTCVTALERTDGQSSLSGARRLYLFQEQVLRRYESSLHELGSPVLAVAELKEEIDRQAGFVIADCLDSIHRGTIVINSENIGSVVNLGVKGAAWGIRFSDVLVAAAELTTVLAELLVTVVSEHSDASRALRLGLRAINQSMSARMRVLADRHESEQQDRLRRLRGDDLRRLSRDIHDWLGSSVSLATRQLDLYQVYRERGMPEAEDRIVQAQRALGDALAGTRQLVADLRLYSRLPSLGDALWEFVRSVRSTGTRVELRIDGDETMVPHEHRTELFVVVRECLRNVFRHARASRVGVLVDISAERVRAVVEDDGAGFDLASAVQGHGLTSMRERISESLGGELRITSRPREGTRVELSVRLPGRADGS</sequence>
<dbReference type="InterPro" id="IPR036890">
    <property type="entry name" value="HATPase_C_sf"/>
</dbReference>
<dbReference type="Pfam" id="PF07730">
    <property type="entry name" value="HisKA_3"/>
    <property type="match status" value="1"/>
</dbReference>
<keyword evidence="3" id="KW-0808">Transferase</keyword>
<reference evidence="11" key="1">
    <citation type="submission" date="2022-06" db="EMBL/GenBank/DDBJ databases">
        <title>Genomic Encyclopedia of Archaeal and Bacterial Type Strains, Phase II (KMG-II): from individual species to whole genera.</title>
        <authorList>
            <person name="Goeker M."/>
        </authorList>
    </citation>
    <scope>NUCLEOTIDE SEQUENCE</scope>
    <source>
        <strain evidence="11">DSM 43935</strain>
    </source>
</reference>
<feature type="domain" description="Histidine kinase/HSP90-like ATPase" evidence="9">
    <location>
        <begin position="273"/>
        <end position="362"/>
    </location>
</feature>